<accession>A0A6J5N468</accession>
<organism evidence="1">
    <name type="scientific">uncultured Caudovirales phage</name>
    <dbReference type="NCBI Taxonomy" id="2100421"/>
    <lineage>
        <taxon>Viruses</taxon>
        <taxon>Duplodnaviria</taxon>
        <taxon>Heunggongvirae</taxon>
        <taxon>Uroviricota</taxon>
        <taxon>Caudoviricetes</taxon>
        <taxon>Peduoviridae</taxon>
        <taxon>Maltschvirus</taxon>
        <taxon>Maltschvirus maltsch</taxon>
    </lineage>
</organism>
<name>A0A6J5N468_9CAUD</name>
<proteinExistence type="predicted"/>
<gene>
    <name evidence="1" type="ORF">UFOVP641_6</name>
</gene>
<evidence type="ECO:0000313" key="1">
    <source>
        <dbReference type="EMBL" id="CAB4153542.1"/>
    </source>
</evidence>
<reference evidence="1" key="1">
    <citation type="submission" date="2020-04" db="EMBL/GenBank/DDBJ databases">
        <authorList>
            <person name="Chiriac C."/>
            <person name="Salcher M."/>
            <person name="Ghai R."/>
            <person name="Kavagutti S V."/>
        </authorList>
    </citation>
    <scope>NUCLEOTIDE SEQUENCE</scope>
</reference>
<dbReference type="EMBL" id="LR796604">
    <property type="protein sequence ID" value="CAB4153542.1"/>
    <property type="molecule type" value="Genomic_DNA"/>
</dbReference>
<sequence length="501" mass="56515">MPLNTPQTGLERYLNIVSSNQLFNDYQKRWQFYLESYLGGEEYRQAGHLVQYQLETKNEYQARLDSTPLDNHCKSIISTYVSFLFRQEPERDFGALEINPMTEDFCYDADLEGRSLDAFMKDASIWAGVFGHCWVLVTRPAVGAATLADQIQMGSRPYVNLLTPLTVLDWKWQRSPTGRYELSYMRYVEEVNDTLSTIKEWTKEEISTYVVDAEDRRIVEEFVEINGLGIIPAVQVYSTRSPIRGIGSSDLSDIADQQRAIYNEYSEIEQLIRLQNHPALCKTVDTEAGAGAGAIISLPDNLDPGLKPYLLEPSGNGLQAIYDSIAARVAAIDKMAHTGGVRTTKTQSSSGVALQTEFALLNSKLSEKADQLELAEEQIWNLFAAYLGTEFDGEIKYPNSFDVRDEQQDFVNLKMAKETATDPRVLELIDHEIIELLGEDADVIMPEMATLMDGTTVPYDSAEPFEEPELLYNPATGEEGWVIDFQGKRDLMSQGWVCKED</sequence>
<protein>
    <submittedName>
        <fullName evidence="1">Portal protein</fullName>
    </submittedName>
</protein>